<sequence>MPCKTNFGYMTPMGCNGKCMPSMKTASGMIQNSALKWSRSRRMPFAAPNNLLQNTPLQNLEFLTKALADQTRLRILALLNSRELCACQIVAVFELANSTISKHLAILKQAGLIQSRKQGRWIYFFLPSQPRSEIAATFLWLTQFWQNDLSLEADQIKIQQILELDPVALCRIQNGKDCC</sequence>
<dbReference type="InterPro" id="IPR051081">
    <property type="entry name" value="HTH_MetalResp_TranReg"/>
</dbReference>
<name>A0A2M7G0L0_9BACT</name>
<organism evidence="5 6">
    <name type="scientific">bacterium (Candidatus Blackallbacteria) CG17_big_fil_post_rev_8_21_14_2_50_48_46</name>
    <dbReference type="NCBI Taxonomy" id="2014261"/>
    <lineage>
        <taxon>Bacteria</taxon>
        <taxon>Candidatus Blackallbacteria</taxon>
    </lineage>
</organism>
<dbReference type="Proteomes" id="UP000231019">
    <property type="component" value="Unassembled WGS sequence"/>
</dbReference>
<dbReference type="InterPro" id="IPR001845">
    <property type="entry name" value="HTH_ArsR_DNA-bd_dom"/>
</dbReference>
<dbReference type="PANTHER" id="PTHR33154">
    <property type="entry name" value="TRANSCRIPTIONAL REGULATOR, ARSR FAMILY"/>
    <property type="match status" value="1"/>
</dbReference>
<proteinExistence type="predicted"/>
<dbReference type="EMBL" id="PFFQ01000053">
    <property type="protein sequence ID" value="PIW15255.1"/>
    <property type="molecule type" value="Genomic_DNA"/>
</dbReference>
<dbReference type="CDD" id="cd00090">
    <property type="entry name" value="HTH_ARSR"/>
    <property type="match status" value="1"/>
</dbReference>
<evidence type="ECO:0000313" key="5">
    <source>
        <dbReference type="EMBL" id="PIW15255.1"/>
    </source>
</evidence>
<evidence type="ECO:0000313" key="6">
    <source>
        <dbReference type="Proteomes" id="UP000231019"/>
    </source>
</evidence>
<accession>A0A2M7G0L0</accession>
<evidence type="ECO:0000259" key="4">
    <source>
        <dbReference type="PROSITE" id="PS50987"/>
    </source>
</evidence>
<dbReference type="NCBIfam" id="NF033788">
    <property type="entry name" value="HTH_metalloreg"/>
    <property type="match status" value="1"/>
</dbReference>
<protein>
    <recommendedName>
        <fullName evidence="4">HTH arsR-type domain-containing protein</fullName>
    </recommendedName>
</protein>
<evidence type="ECO:0000256" key="3">
    <source>
        <dbReference type="ARBA" id="ARBA00023163"/>
    </source>
</evidence>
<dbReference type="GO" id="GO:0003677">
    <property type="term" value="F:DNA binding"/>
    <property type="evidence" value="ECO:0007669"/>
    <property type="project" value="UniProtKB-KW"/>
</dbReference>
<reference evidence="5 6" key="1">
    <citation type="submission" date="2017-09" db="EMBL/GenBank/DDBJ databases">
        <title>Depth-based differentiation of microbial function through sediment-hosted aquifers and enrichment of novel symbionts in the deep terrestrial subsurface.</title>
        <authorList>
            <person name="Probst A.J."/>
            <person name="Ladd B."/>
            <person name="Jarett J.K."/>
            <person name="Geller-Mcgrath D.E."/>
            <person name="Sieber C.M."/>
            <person name="Emerson J.B."/>
            <person name="Anantharaman K."/>
            <person name="Thomas B.C."/>
            <person name="Malmstrom R."/>
            <person name="Stieglmeier M."/>
            <person name="Klingl A."/>
            <person name="Woyke T."/>
            <person name="Ryan C.M."/>
            <person name="Banfield J.F."/>
        </authorList>
    </citation>
    <scope>NUCLEOTIDE SEQUENCE [LARGE SCALE GENOMIC DNA]</scope>
    <source>
        <strain evidence="5">CG17_big_fil_post_rev_8_21_14_2_50_48_46</strain>
    </source>
</reference>
<keyword evidence="3" id="KW-0804">Transcription</keyword>
<dbReference type="InterPro" id="IPR036390">
    <property type="entry name" value="WH_DNA-bd_sf"/>
</dbReference>
<evidence type="ECO:0000256" key="1">
    <source>
        <dbReference type="ARBA" id="ARBA00023015"/>
    </source>
</evidence>
<dbReference type="PRINTS" id="PR00778">
    <property type="entry name" value="HTHARSR"/>
</dbReference>
<dbReference type="AlphaFoldDB" id="A0A2M7G0L0"/>
<feature type="domain" description="HTH arsR-type" evidence="4">
    <location>
        <begin position="52"/>
        <end position="146"/>
    </location>
</feature>
<dbReference type="PROSITE" id="PS50987">
    <property type="entry name" value="HTH_ARSR_2"/>
    <property type="match status" value="1"/>
</dbReference>
<dbReference type="Pfam" id="PF01022">
    <property type="entry name" value="HTH_5"/>
    <property type="match status" value="1"/>
</dbReference>
<gene>
    <name evidence="5" type="ORF">COW36_17715</name>
</gene>
<keyword evidence="1" id="KW-0805">Transcription regulation</keyword>
<keyword evidence="2" id="KW-0238">DNA-binding</keyword>
<dbReference type="SMART" id="SM00418">
    <property type="entry name" value="HTH_ARSR"/>
    <property type="match status" value="1"/>
</dbReference>
<evidence type="ECO:0000256" key="2">
    <source>
        <dbReference type="ARBA" id="ARBA00023125"/>
    </source>
</evidence>
<dbReference type="SUPFAM" id="SSF46785">
    <property type="entry name" value="Winged helix' DNA-binding domain"/>
    <property type="match status" value="1"/>
</dbReference>
<dbReference type="Gene3D" id="1.10.10.10">
    <property type="entry name" value="Winged helix-like DNA-binding domain superfamily/Winged helix DNA-binding domain"/>
    <property type="match status" value="1"/>
</dbReference>
<comment type="caution">
    <text evidence="5">The sequence shown here is derived from an EMBL/GenBank/DDBJ whole genome shotgun (WGS) entry which is preliminary data.</text>
</comment>
<dbReference type="GO" id="GO:0003700">
    <property type="term" value="F:DNA-binding transcription factor activity"/>
    <property type="evidence" value="ECO:0007669"/>
    <property type="project" value="InterPro"/>
</dbReference>
<dbReference type="PANTHER" id="PTHR33154:SF18">
    <property type="entry name" value="ARSENICAL RESISTANCE OPERON REPRESSOR"/>
    <property type="match status" value="1"/>
</dbReference>
<dbReference type="InterPro" id="IPR011991">
    <property type="entry name" value="ArsR-like_HTH"/>
</dbReference>
<dbReference type="InterPro" id="IPR036388">
    <property type="entry name" value="WH-like_DNA-bd_sf"/>
</dbReference>